<dbReference type="RefSeq" id="WP_013216982.1">
    <property type="nucleotide sequence ID" value="NC_014313.1"/>
</dbReference>
<dbReference type="Proteomes" id="UP000002033">
    <property type="component" value="Chromosome"/>
</dbReference>
<dbReference type="KEGG" id="hdn:Hden_3028"/>
<keyword evidence="2" id="KW-1185">Reference proteome</keyword>
<gene>
    <name evidence="1" type="ordered locus">Hden_3028</name>
</gene>
<dbReference type="STRING" id="582899.Hden_3028"/>
<dbReference type="EMBL" id="CP002083">
    <property type="protein sequence ID" value="ADJ24823.1"/>
    <property type="molecule type" value="Genomic_DNA"/>
</dbReference>
<reference evidence="2" key="1">
    <citation type="journal article" date="2011" name="J. Bacteriol.">
        <title>Genome sequences of eight morphologically diverse alphaproteobacteria.</title>
        <authorList>
            <consortium name="US DOE Joint Genome Institute"/>
            <person name="Brown P.J."/>
            <person name="Kysela D.T."/>
            <person name="Buechlein A."/>
            <person name="Hemmerich C."/>
            <person name="Brun Y.V."/>
        </authorList>
    </citation>
    <scope>NUCLEOTIDE SEQUENCE [LARGE SCALE GENOMIC DNA]</scope>
    <source>
        <strain evidence="2">ATCC 51888 / DSM 1869 / NCIB 11706 / TK 0415</strain>
    </source>
</reference>
<organism evidence="1 2">
    <name type="scientific">Hyphomicrobium denitrificans (strain ATCC 51888 / DSM 1869 / NCIMB 11706 / TK 0415)</name>
    <dbReference type="NCBI Taxonomy" id="582899"/>
    <lineage>
        <taxon>Bacteria</taxon>
        <taxon>Pseudomonadati</taxon>
        <taxon>Pseudomonadota</taxon>
        <taxon>Alphaproteobacteria</taxon>
        <taxon>Hyphomicrobiales</taxon>
        <taxon>Hyphomicrobiaceae</taxon>
        <taxon>Hyphomicrobium</taxon>
    </lineage>
</organism>
<protein>
    <submittedName>
        <fullName evidence="1">Uncharacterized protein</fullName>
    </submittedName>
</protein>
<evidence type="ECO:0000313" key="1">
    <source>
        <dbReference type="EMBL" id="ADJ24823.1"/>
    </source>
</evidence>
<proteinExistence type="predicted"/>
<sequence>MQQNNHIPDFGQELKPTSNILTLTLNSLRTYVGTASPAALAGLCGFVIHHATETLRRAGQADDARRILLGEVADLDMTRRLSRPASTPLLVVDGGKQ</sequence>
<name>D8JVG9_HYPDA</name>
<accession>D8JVG9</accession>
<evidence type="ECO:0000313" key="2">
    <source>
        <dbReference type="Proteomes" id="UP000002033"/>
    </source>
</evidence>
<dbReference type="AlphaFoldDB" id="D8JVG9"/>
<dbReference type="HOGENOM" id="CLU_2342953_0_0_5"/>